<comment type="similarity">
    <text evidence="1">Belongs to the LysR transcriptional regulatory family.</text>
</comment>
<keyword evidence="4" id="KW-0804">Transcription</keyword>
<dbReference type="EMBL" id="CP007142">
    <property type="protein sequence ID" value="AJQ92508.1"/>
    <property type="molecule type" value="Genomic_DNA"/>
</dbReference>
<dbReference type="SUPFAM" id="SSF53850">
    <property type="entry name" value="Periplasmic binding protein-like II"/>
    <property type="match status" value="1"/>
</dbReference>
<gene>
    <name evidence="6" type="ORF">YC6258_00458</name>
</gene>
<dbReference type="Gene3D" id="3.40.190.290">
    <property type="match status" value="1"/>
</dbReference>
<dbReference type="PANTHER" id="PTHR30126">
    <property type="entry name" value="HTH-TYPE TRANSCRIPTIONAL REGULATOR"/>
    <property type="match status" value="1"/>
</dbReference>
<sequence>MLANIEALIALDKHQTMSAAALALRISQSAISKRIALLEQQLDVQLITKQGRKAVFTEQGTAFINKVSPLVADLNLIIQQQSQTSQQRLSIGVSEAILSSWGGNLLKNVSEQVEGLMFDIHAHRTPTVIDKIQSGHYQLGICAGKLPQTPGLVVELLNMEPMVIVARSKDLALLKQERETGKTIDIIGIERKSNTWEWLKPLLAEFNLHQSMQVESSFAAAQLAISGFGHALVPLGVAKALNAMSFALMPDPEQLYRPSFLVCRKSTFNQREARKVVTQIQYFASKL</sequence>
<evidence type="ECO:0000256" key="4">
    <source>
        <dbReference type="ARBA" id="ARBA00023163"/>
    </source>
</evidence>
<dbReference type="InterPro" id="IPR036390">
    <property type="entry name" value="WH_DNA-bd_sf"/>
</dbReference>
<dbReference type="Pfam" id="PF03466">
    <property type="entry name" value="LysR_substrate"/>
    <property type="match status" value="1"/>
</dbReference>
<reference evidence="6 7" key="1">
    <citation type="submission" date="2014-01" db="EMBL/GenBank/DDBJ databases">
        <title>Full genme sequencing of cellulolytic bacterium Gynuella sunshinyii YC6258T gen. nov., sp. nov.</title>
        <authorList>
            <person name="Khan H."/>
            <person name="Chung E.J."/>
            <person name="Chung Y.R."/>
        </authorList>
    </citation>
    <scope>NUCLEOTIDE SEQUENCE [LARGE SCALE GENOMIC DNA]</scope>
    <source>
        <strain evidence="6 7">YC6258</strain>
    </source>
</reference>
<evidence type="ECO:0000313" key="7">
    <source>
        <dbReference type="Proteomes" id="UP000032266"/>
    </source>
</evidence>
<dbReference type="OrthoDB" id="6654833at2"/>
<dbReference type="HOGENOM" id="CLU_077403_0_0_6"/>
<name>A0A0C5VGH2_9GAMM</name>
<protein>
    <submittedName>
        <fullName evidence="6">Transcriptional regulator</fullName>
    </submittedName>
</protein>
<organism evidence="6 7">
    <name type="scientific">Gynuella sunshinyii YC6258</name>
    <dbReference type="NCBI Taxonomy" id="1445510"/>
    <lineage>
        <taxon>Bacteria</taxon>
        <taxon>Pseudomonadati</taxon>
        <taxon>Pseudomonadota</taxon>
        <taxon>Gammaproteobacteria</taxon>
        <taxon>Oceanospirillales</taxon>
        <taxon>Saccharospirillaceae</taxon>
        <taxon>Gynuella</taxon>
    </lineage>
</organism>
<dbReference type="AlphaFoldDB" id="A0A0C5VGH2"/>
<dbReference type="Proteomes" id="UP000032266">
    <property type="component" value="Chromosome"/>
</dbReference>
<keyword evidence="7" id="KW-1185">Reference proteome</keyword>
<dbReference type="Gene3D" id="1.10.10.10">
    <property type="entry name" value="Winged helix-like DNA-binding domain superfamily/Winged helix DNA-binding domain"/>
    <property type="match status" value="1"/>
</dbReference>
<dbReference type="GO" id="GO:0003700">
    <property type="term" value="F:DNA-binding transcription factor activity"/>
    <property type="evidence" value="ECO:0007669"/>
    <property type="project" value="InterPro"/>
</dbReference>
<dbReference type="InterPro" id="IPR000847">
    <property type="entry name" value="LysR_HTH_N"/>
</dbReference>
<dbReference type="GO" id="GO:0000976">
    <property type="term" value="F:transcription cis-regulatory region binding"/>
    <property type="evidence" value="ECO:0007669"/>
    <property type="project" value="TreeGrafter"/>
</dbReference>
<dbReference type="CDD" id="cd05466">
    <property type="entry name" value="PBP2_LTTR_substrate"/>
    <property type="match status" value="1"/>
</dbReference>
<keyword evidence="2" id="KW-0805">Transcription regulation</keyword>
<evidence type="ECO:0000256" key="3">
    <source>
        <dbReference type="ARBA" id="ARBA00023125"/>
    </source>
</evidence>
<dbReference type="KEGG" id="gsn:YC6258_00458"/>
<dbReference type="PROSITE" id="PS50931">
    <property type="entry name" value="HTH_LYSR"/>
    <property type="match status" value="1"/>
</dbReference>
<evidence type="ECO:0000256" key="1">
    <source>
        <dbReference type="ARBA" id="ARBA00009437"/>
    </source>
</evidence>
<feature type="domain" description="HTH lysR-type" evidence="5">
    <location>
        <begin position="1"/>
        <end position="57"/>
    </location>
</feature>
<accession>A0A0C5VGH2</accession>
<dbReference type="InterPro" id="IPR036388">
    <property type="entry name" value="WH-like_DNA-bd_sf"/>
</dbReference>
<proteinExistence type="inferred from homology"/>
<dbReference type="Pfam" id="PF00126">
    <property type="entry name" value="HTH_1"/>
    <property type="match status" value="1"/>
</dbReference>
<evidence type="ECO:0000256" key="2">
    <source>
        <dbReference type="ARBA" id="ARBA00023015"/>
    </source>
</evidence>
<dbReference type="STRING" id="1445510.YC6258_00458"/>
<dbReference type="PANTHER" id="PTHR30126:SF94">
    <property type="entry name" value="LYSR FAMILY TRANSCRIPTIONAL REGULATOR"/>
    <property type="match status" value="1"/>
</dbReference>
<keyword evidence="3" id="KW-0238">DNA-binding</keyword>
<dbReference type="PRINTS" id="PR00039">
    <property type="entry name" value="HTHLYSR"/>
</dbReference>
<dbReference type="InterPro" id="IPR005119">
    <property type="entry name" value="LysR_subst-bd"/>
</dbReference>
<evidence type="ECO:0000259" key="5">
    <source>
        <dbReference type="PROSITE" id="PS50931"/>
    </source>
</evidence>
<dbReference type="RefSeq" id="WP_044615553.1">
    <property type="nucleotide sequence ID" value="NZ_CP007142.1"/>
</dbReference>
<evidence type="ECO:0000313" key="6">
    <source>
        <dbReference type="EMBL" id="AJQ92508.1"/>
    </source>
</evidence>
<dbReference type="SUPFAM" id="SSF46785">
    <property type="entry name" value="Winged helix' DNA-binding domain"/>
    <property type="match status" value="1"/>
</dbReference>